<dbReference type="eggNOG" id="ENOG502QTEB">
    <property type="taxonomic scope" value="Eukaryota"/>
</dbReference>
<evidence type="ECO:0000256" key="1">
    <source>
        <dbReference type="SAM" id="MobiDB-lite"/>
    </source>
</evidence>
<dbReference type="OrthoDB" id="160374at2759"/>
<evidence type="ECO:0000313" key="3">
    <source>
        <dbReference type="EMBL" id="EJT69268.1"/>
    </source>
</evidence>
<organism evidence="3">
    <name type="scientific">Gaeumannomyces tritici (strain R3-111a-1)</name>
    <name type="common">Wheat and barley take-all root rot fungus</name>
    <name type="synonym">Gaeumannomyces graminis var. tritici</name>
    <dbReference type="NCBI Taxonomy" id="644352"/>
    <lineage>
        <taxon>Eukaryota</taxon>
        <taxon>Fungi</taxon>
        <taxon>Dikarya</taxon>
        <taxon>Ascomycota</taxon>
        <taxon>Pezizomycotina</taxon>
        <taxon>Sordariomycetes</taxon>
        <taxon>Sordariomycetidae</taxon>
        <taxon>Magnaporthales</taxon>
        <taxon>Magnaporthaceae</taxon>
        <taxon>Gaeumannomyces</taxon>
    </lineage>
</organism>
<dbReference type="InterPro" id="IPR052609">
    <property type="entry name" value="Ribosome_Biogenesis_Reg"/>
</dbReference>
<dbReference type="PANTHER" id="PTHR15682">
    <property type="entry name" value="UNHEALTHY RIBOSOME BIOGENESIS PROTEIN 2 HOMOLOG"/>
    <property type="match status" value="1"/>
</dbReference>
<accession>J3PHA8</accession>
<keyword evidence="5" id="KW-1185">Reference proteome</keyword>
<reference evidence="3" key="2">
    <citation type="submission" date="2010-07" db="EMBL/GenBank/DDBJ databases">
        <authorList>
            <consortium name="The Broad Institute Genome Sequencing Platform"/>
            <consortium name="Broad Institute Genome Sequencing Center for Infectious Disease"/>
            <person name="Ma L.-J."/>
            <person name="Dead R."/>
            <person name="Young S."/>
            <person name="Zeng Q."/>
            <person name="Koehrsen M."/>
            <person name="Alvarado L."/>
            <person name="Berlin A."/>
            <person name="Chapman S.B."/>
            <person name="Chen Z."/>
            <person name="Freedman E."/>
            <person name="Gellesch M."/>
            <person name="Goldberg J."/>
            <person name="Griggs A."/>
            <person name="Gujja S."/>
            <person name="Heilman E.R."/>
            <person name="Heiman D."/>
            <person name="Hepburn T."/>
            <person name="Howarth C."/>
            <person name="Jen D."/>
            <person name="Larson L."/>
            <person name="Mehta T."/>
            <person name="Neiman D."/>
            <person name="Pearson M."/>
            <person name="Roberts A."/>
            <person name="Saif S."/>
            <person name="Shea T."/>
            <person name="Shenoy N."/>
            <person name="Sisk P."/>
            <person name="Stolte C."/>
            <person name="Sykes S."/>
            <person name="Walk T."/>
            <person name="White J."/>
            <person name="Yandava C."/>
            <person name="Haas B."/>
            <person name="Nusbaum C."/>
            <person name="Birren B."/>
        </authorList>
    </citation>
    <scope>NUCLEOTIDE SEQUENCE</scope>
    <source>
        <strain evidence="3">R3-111a-1</strain>
    </source>
</reference>
<dbReference type="HOGENOM" id="CLU_255115_0_0_1"/>
<dbReference type="STRING" id="644352.J3PHA8"/>
<evidence type="ECO:0000313" key="4">
    <source>
        <dbReference type="EnsemblFungi" id="EJT69268"/>
    </source>
</evidence>
<feature type="region of interest" description="Disordered" evidence="1">
    <location>
        <begin position="109"/>
        <end position="139"/>
    </location>
</feature>
<dbReference type="Pfam" id="PF10441">
    <property type="entry name" value="Urb2"/>
    <property type="match status" value="1"/>
</dbReference>
<dbReference type="VEuPathDB" id="FungiDB:GGTG_12887"/>
<evidence type="ECO:0000259" key="2">
    <source>
        <dbReference type="Pfam" id="PF10441"/>
    </source>
</evidence>
<reference evidence="3" key="3">
    <citation type="submission" date="2010-09" db="EMBL/GenBank/DDBJ databases">
        <title>Annotation of Gaeumannomyces graminis var. tritici R3-111a-1.</title>
        <authorList>
            <consortium name="The Broad Institute Genome Sequencing Platform"/>
            <person name="Ma L.-J."/>
            <person name="Dead R."/>
            <person name="Young S.K."/>
            <person name="Zeng Q."/>
            <person name="Gargeya S."/>
            <person name="Fitzgerald M."/>
            <person name="Haas B."/>
            <person name="Abouelleil A."/>
            <person name="Alvarado L."/>
            <person name="Arachchi H.M."/>
            <person name="Berlin A."/>
            <person name="Brown A."/>
            <person name="Chapman S.B."/>
            <person name="Chen Z."/>
            <person name="Dunbar C."/>
            <person name="Freedman E."/>
            <person name="Gearin G."/>
            <person name="Gellesch M."/>
            <person name="Goldberg J."/>
            <person name="Griggs A."/>
            <person name="Gujja S."/>
            <person name="Heiman D."/>
            <person name="Howarth C."/>
            <person name="Larson L."/>
            <person name="Lui A."/>
            <person name="MacDonald P.J.P."/>
            <person name="Mehta T."/>
            <person name="Montmayeur A."/>
            <person name="Murphy C."/>
            <person name="Neiman D."/>
            <person name="Pearson M."/>
            <person name="Priest M."/>
            <person name="Roberts A."/>
            <person name="Saif S."/>
            <person name="Shea T."/>
            <person name="Shenoy N."/>
            <person name="Sisk P."/>
            <person name="Stolte C."/>
            <person name="Sykes S."/>
            <person name="Yandava C."/>
            <person name="Wortman J."/>
            <person name="Nusbaum C."/>
            <person name="Birren B."/>
        </authorList>
    </citation>
    <scope>NUCLEOTIDE SEQUENCE</scope>
    <source>
        <strain evidence="3">R3-111a-1</strain>
    </source>
</reference>
<dbReference type="RefSeq" id="XP_009229053.1">
    <property type="nucleotide sequence ID" value="XM_009230789.1"/>
</dbReference>
<dbReference type="GO" id="GO:0042254">
    <property type="term" value="P:ribosome biogenesis"/>
    <property type="evidence" value="ECO:0007669"/>
    <property type="project" value="TreeGrafter"/>
</dbReference>
<sequence length="1398" mass="151927">MEAASLLKLTTALDQGSSEHMPQKLEELWQALTGCVSGGSHATEKVILRWLLKAMNGPSPDAETLRRYPLTWAIMGCVFARIPLFSLAKALADRRFVGILQRTAKDLSTPCAPDAAARPDTTAKAPKDSRKRKRSSTAPFDLDALRHPRGCLESAGPLFAALEVLLFRAAPNDASPPASERAGAEHIKALFRAPASEAIAILSPLLAICDLAIKNQGSIDVFDGQQSWIRTATGLWELRLHKATDTLEFAIHTAGPCCLMLSELPNGGSASASLGLNREVGVAWARDLKRLMTRNFTMPARSEFLTQKRTEVIGTPVRLNNLQAAVLSPAIFLLVLETPSAIGGTSVIRDNKEWLEAVFDLLESALRSLDTVERNTIVKQLLRMALAHGCTPSLASLQFICGFYAINNENVDWALVSALAECDADVFLASEKGRSLLSDIMKRAPHASISDGVDHDSLCSMMLSLASASVRAREFPRFVNQWFDNLTECFAAAASLGTSLANVFWFDVQVTSAISGFVQQALTTKQLTNLLGNLAEAKSPSAQAARVIVFDAICRGITAEDFIDAAAQALFQTVWTDPIPFNMGEASAAQWRIASKAFTWGLAARGDGMGRRVVKALGKVLGKKRAQTSDPAIFDAFRCAAAAWSSSYVGDGSTADPESAIPLFLGRLSLELRETGLDCNDSLLAIRPEPTQDVAAADPFRPFQLSSISATTYIAWVLLWFPRLVSILPVASADAPPEFVTAMMQSICSIDIAAGDSAQACHDLCSMELISSMSAIHGEKPPLRDLVDPVINILSGLDSNLGATAGFLVRLPGECISRNDRERIVSTLFGLSLKQSTSAEDGWVFGESALGAMVQMMRVKPTLCPELNFRGLLELGSRVVPGVSKREKHDSERPLGTEAVALRLLEELARLTLGQMTVSNGAREMVYVREIWPVLSEHIQKQRQDGGPVALTLLSVFVSSMRQLGPSKHFTQEVTCVDEATKELCRLVTGAMTKFVEAMEKKERKKKAETDARSLFGLQTALSASESCWGPELEASLMPLREKISSVYPALCHVDPELGSLLTPLLSDRLGLHPAADQGDPFDKELNLNRVRGLVDAEGDVAKASLLRKVTAQLRQSPTRPEQLLTARLALKQMTATYPPEAAADLSMAQSALAQLLVQPGSLTDFVDAARASHALLEEKPISATQWNVEHTLASICLLCSPDNPATEVVRRSAQTFEWLCHLAEAVLKRHRRRLDGHMHLLVATLQSLLSCLVRHPYDSDRQGWASGVAVGAAPEKYPHWERHARVFARLLTLVCEPSAASVARPQQGATLDSATDAAKRVAGQYMYLVIVALIRLQLEGGVPHGVREALLPGVYSILDITPPDLRRVMADAMDSSGRAIWKDLYEKYRKFGKWRGI</sequence>
<dbReference type="GeneID" id="20353345"/>
<feature type="compositionally biased region" description="Low complexity" evidence="1">
    <location>
        <begin position="112"/>
        <end position="124"/>
    </location>
</feature>
<reference evidence="4" key="4">
    <citation type="journal article" date="2015" name="G3 (Bethesda)">
        <title>Genome sequences of three phytopathogenic species of the Magnaporthaceae family of fungi.</title>
        <authorList>
            <person name="Okagaki L.H."/>
            <person name="Nunes C.C."/>
            <person name="Sailsbery J."/>
            <person name="Clay B."/>
            <person name="Brown D."/>
            <person name="John T."/>
            <person name="Oh Y."/>
            <person name="Young N."/>
            <person name="Fitzgerald M."/>
            <person name="Haas B.J."/>
            <person name="Zeng Q."/>
            <person name="Young S."/>
            <person name="Adiconis X."/>
            <person name="Fan L."/>
            <person name="Levin J.Z."/>
            <person name="Mitchell T.K."/>
            <person name="Okubara P.A."/>
            <person name="Farman M.L."/>
            <person name="Kohn L.M."/>
            <person name="Birren B."/>
            <person name="Ma L.-J."/>
            <person name="Dean R.A."/>
        </authorList>
    </citation>
    <scope>NUCLEOTIDE SEQUENCE</scope>
    <source>
        <strain evidence="4">R3-111a-1</strain>
    </source>
</reference>
<dbReference type="EnsemblFungi" id="EJT69268">
    <property type="protein sequence ID" value="EJT69268"/>
    <property type="gene ID" value="GGTG_12887"/>
</dbReference>
<reference evidence="5" key="1">
    <citation type="submission" date="2010-07" db="EMBL/GenBank/DDBJ databases">
        <title>The genome sequence of Gaeumannomyces graminis var. tritici strain R3-111a-1.</title>
        <authorList>
            <consortium name="The Broad Institute Genome Sequencing Platform"/>
            <person name="Ma L.-J."/>
            <person name="Dead R."/>
            <person name="Young S."/>
            <person name="Zeng Q."/>
            <person name="Koehrsen M."/>
            <person name="Alvarado L."/>
            <person name="Berlin A."/>
            <person name="Chapman S.B."/>
            <person name="Chen Z."/>
            <person name="Freedman E."/>
            <person name="Gellesch M."/>
            <person name="Goldberg J."/>
            <person name="Griggs A."/>
            <person name="Gujja S."/>
            <person name="Heilman E.R."/>
            <person name="Heiman D."/>
            <person name="Hepburn T."/>
            <person name="Howarth C."/>
            <person name="Jen D."/>
            <person name="Larson L."/>
            <person name="Mehta T."/>
            <person name="Neiman D."/>
            <person name="Pearson M."/>
            <person name="Roberts A."/>
            <person name="Saif S."/>
            <person name="Shea T."/>
            <person name="Shenoy N."/>
            <person name="Sisk P."/>
            <person name="Stolte C."/>
            <person name="Sykes S."/>
            <person name="Walk T."/>
            <person name="White J."/>
            <person name="Yandava C."/>
            <person name="Haas B."/>
            <person name="Nusbaum C."/>
            <person name="Birren B."/>
        </authorList>
    </citation>
    <scope>NUCLEOTIDE SEQUENCE [LARGE SCALE GENOMIC DNA]</scope>
    <source>
        <strain evidence="5">R3-111a-1</strain>
    </source>
</reference>
<dbReference type="PANTHER" id="PTHR15682:SF2">
    <property type="entry name" value="UNHEALTHY RIBOSOME BIOGENESIS PROTEIN 2 HOMOLOG"/>
    <property type="match status" value="1"/>
</dbReference>
<proteinExistence type="predicted"/>
<dbReference type="EMBL" id="GL385404">
    <property type="protein sequence ID" value="EJT69268.1"/>
    <property type="molecule type" value="Genomic_DNA"/>
</dbReference>
<dbReference type="Proteomes" id="UP000006039">
    <property type="component" value="Unassembled WGS sequence"/>
</dbReference>
<protein>
    <recommendedName>
        <fullName evidence="2">Nucleolar 27S pre-rRNA processing Urb2/Npa2 C-terminal domain-containing protein</fullName>
    </recommendedName>
</protein>
<gene>
    <name evidence="4" type="primary">20353345</name>
    <name evidence="3" type="ORF">GGTG_12887</name>
</gene>
<dbReference type="GO" id="GO:0005730">
    <property type="term" value="C:nucleolus"/>
    <property type="evidence" value="ECO:0007669"/>
    <property type="project" value="TreeGrafter"/>
</dbReference>
<feature type="domain" description="Nucleolar 27S pre-rRNA processing Urb2/Npa2 C-terminal" evidence="2">
    <location>
        <begin position="1169"/>
        <end position="1397"/>
    </location>
</feature>
<dbReference type="InterPro" id="IPR018849">
    <property type="entry name" value="Urb2/Npa2_C"/>
</dbReference>
<evidence type="ECO:0000313" key="5">
    <source>
        <dbReference type="Proteomes" id="UP000006039"/>
    </source>
</evidence>
<reference evidence="4" key="5">
    <citation type="submission" date="2018-04" db="UniProtKB">
        <authorList>
            <consortium name="EnsemblFungi"/>
        </authorList>
    </citation>
    <scope>IDENTIFICATION</scope>
    <source>
        <strain evidence="4">R3-111a-1</strain>
    </source>
</reference>
<name>J3PHA8_GAET3</name>